<keyword evidence="6" id="KW-0863">Zinc-finger</keyword>
<dbReference type="OrthoDB" id="48270at2759"/>
<keyword evidence="13" id="KW-1185">Reference proteome</keyword>
<dbReference type="PANTHER" id="PTHR11685">
    <property type="entry name" value="RBR FAMILY RING FINGER AND IBR DOMAIN-CONTAINING"/>
    <property type="match status" value="1"/>
</dbReference>
<dbReference type="InterPro" id="IPR044066">
    <property type="entry name" value="TRIAD_supradom"/>
</dbReference>
<feature type="chain" id="PRO_5032289751" description="RBR-type E3 ubiquitin transferase" evidence="10">
    <location>
        <begin position="17"/>
        <end position="570"/>
    </location>
</feature>
<keyword evidence="5" id="KW-0677">Repeat</keyword>
<keyword evidence="7" id="KW-0833">Ubl conjugation pathway</keyword>
<dbReference type="CDD" id="cd22584">
    <property type="entry name" value="Rcat_RBR_unk"/>
    <property type="match status" value="1"/>
</dbReference>
<sequence>MPSLQALLGSTSLCGSWLLSLNAGDVEQLLAEDETQTPLLGRALLVALQQLRHKQETSDLAAAVALQLQEVRIFASEVDDSSPERADAHAQHSQAEALDAFRSDLCRLEQTVGDDRAARSLDGTAVIQDHMRACEVQREMDRTASQERADYELTCRLSGQRPTGAAPEPQAPDGVPPLVATLAEAVADATAAAAAAAAPAVEDDGGVEESKGGEPDPMPRPYRPTFLDFLDRLGLRSFGVGMGKSILQESSQAAAKGAGVRLTQRMACSMCLEDKKKCAKFACDHAACRECLHRLFSTALEDTSLIPIRCCAVPVDPNLATVALTGAALARFRQLEVEASVTHKMYCPRPTCSMFINLDAVMAAGQGSRQLPCPSCGAAVCTHCRAEGHTGSCEAAAAVREGDNEELTALVAREGWQRCGACGVLVELVAGCYHMTCRCRHEFCYVCVAQWKTCTCPIWDERRLLRQAQNDVLERQRVLLQQGHARPALRDTAAERQRMERLVDRRRAQLLAHDECAHAWARRQPTLARACQNCGYDLWVYCFECTGGCGYLVCQTCRFHRLGRQQRQWF</sequence>
<dbReference type="PROSITE" id="PS51873">
    <property type="entry name" value="TRIAD"/>
    <property type="match status" value="1"/>
</dbReference>
<keyword evidence="10" id="KW-0732">Signal</keyword>
<comment type="catalytic activity">
    <reaction evidence="1">
        <text>[E2 ubiquitin-conjugating enzyme]-S-ubiquitinyl-L-cysteine + [acceptor protein]-L-lysine = [E2 ubiquitin-conjugating enzyme]-L-cysteine + [acceptor protein]-N(6)-ubiquitinyl-L-lysine.</text>
        <dbReference type="EC" id="2.3.2.31"/>
    </reaction>
</comment>
<dbReference type="Pfam" id="PF01485">
    <property type="entry name" value="IBR"/>
    <property type="match status" value="1"/>
</dbReference>
<evidence type="ECO:0000256" key="1">
    <source>
        <dbReference type="ARBA" id="ARBA00001798"/>
    </source>
</evidence>
<dbReference type="PROSITE" id="PS00518">
    <property type="entry name" value="ZF_RING_1"/>
    <property type="match status" value="1"/>
</dbReference>
<evidence type="ECO:0000256" key="7">
    <source>
        <dbReference type="ARBA" id="ARBA00022786"/>
    </source>
</evidence>
<evidence type="ECO:0000256" key="8">
    <source>
        <dbReference type="ARBA" id="ARBA00022833"/>
    </source>
</evidence>
<dbReference type="Proteomes" id="UP000664859">
    <property type="component" value="Unassembled WGS sequence"/>
</dbReference>
<dbReference type="GO" id="GO:0061630">
    <property type="term" value="F:ubiquitin protein ligase activity"/>
    <property type="evidence" value="ECO:0007669"/>
    <property type="project" value="UniProtKB-EC"/>
</dbReference>
<evidence type="ECO:0000256" key="2">
    <source>
        <dbReference type="ARBA" id="ARBA00012251"/>
    </source>
</evidence>
<dbReference type="EMBL" id="JAFCMP010000001">
    <property type="protein sequence ID" value="KAG5192952.1"/>
    <property type="molecule type" value="Genomic_DNA"/>
</dbReference>
<dbReference type="SUPFAM" id="SSF57850">
    <property type="entry name" value="RING/U-box"/>
    <property type="match status" value="3"/>
</dbReference>
<gene>
    <name evidence="12" type="ORF">JKP88DRAFT_272254</name>
</gene>
<dbReference type="InterPro" id="IPR031127">
    <property type="entry name" value="E3_UB_ligase_RBR"/>
</dbReference>
<evidence type="ECO:0000313" key="12">
    <source>
        <dbReference type="EMBL" id="KAG5192952.1"/>
    </source>
</evidence>
<dbReference type="InterPro" id="IPR002867">
    <property type="entry name" value="IBR_dom"/>
</dbReference>
<accession>A0A835ZIT7</accession>
<dbReference type="InterPro" id="IPR017907">
    <property type="entry name" value="Znf_RING_CS"/>
</dbReference>
<keyword evidence="3" id="KW-0808">Transferase</keyword>
<evidence type="ECO:0000313" key="13">
    <source>
        <dbReference type="Proteomes" id="UP000664859"/>
    </source>
</evidence>
<evidence type="ECO:0000256" key="10">
    <source>
        <dbReference type="SAM" id="SignalP"/>
    </source>
</evidence>
<keyword evidence="4" id="KW-0479">Metal-binding</keyword>
<dbReference type="EC" id="2.3.2.31" evidence="2"/>
<feature type="signal peptide" evidence="10">
    <location>
        <begin position="1"/>
        <end position="16"/>
    </location>
</feature>
<name>A0A835ZIT7_9STRA</name>
<evidence type="ECO:0000256" key="6">
    <source>
        <dbReference type="ARBA" id="ARBA00022771"/>
    </source>
</evidence>
<evidence type="ECO:0000256" key="5">
    <source>
        <dbReference type="ARBA" id="ARBA00022737"/>
    </source>
</evidence>
<evidence type="ECO:0000256" key="3">
    <source>
        <dbReference type="ARBA" id="ARBA00022679"/>
    </source>
</evidence>
<reference evidence="12" key="1">
    <citation type="submission" date="2021-02" db="EMBL/GenBank/DDBJ databases">
        <title>First Annotated Genome of the Yellow-green Alga Tribonema minus.</title>
        <authorList>
            <person name="Mahan K.M."/>
        </authorList>
    </citation>
    <scope>NUCLEOTIDE SEQUENCE</scope>
    <source>
        <strain evidence="12">UTEX B ZZ1240</strain>
    </source>
</reference>
<protein>
    <recommendedName>
        <fullName evidence="2">RBR-type E3 ubiquitin transferase</fullName>
        <ecNumber evidence="2">2.3.2.31</ecNumber>
    </recommendedName>
</protein>
<feature type="domain" description="RING-type" evidence="11">
    <location>
        <begin position="264"/>
        <end position="460"/>
    </location>
</feature>
<organism evidence="12 13">
    <name type="scientific">Tribonema minus</name>
    <dbReference type="NCBI Taxonomy" id="303371"/>
    <lineage>
        <taxon>Eukaryota</taxon>
        <taxon>Sar</taxon>
        <taxon>Stramenopiles</taxon>
        <taxon>Ochrophyta</taxon>
        <taxon>PX clade</taxon>
        <taxon>Xanthophyceae</taxon>
        <taxon>Tribonematales</taxon>
        <taxon>Tribonemataceae</taxon>
        <taxon>Tribonema</taxon>
    </lineage>
</organism>
<keyword evidence="8" id="KW-0862">Zinc</keyword>
<evidence type="ECO:0000259" key="11">
    <source>
        <dbReference type="PROSITE" id="PS51873"/>
    </source>
</evidence>
<dbReference type="SMART" id="SM00647">
    <property type="entry name" value="IBR"/>
    <property type="match status" value="1"/>
</dbReference>
<evidence type="ECO:0000256" key="9">
    <source>
        <dbReference type="SAM" id="MobiDB-lite"/>
    </source>
</evidence>
<dbReference type="Gene3D" id="2.20.25.20">
    <property type="match status" value="1"/>
</dbReference>
<dbReference type="GO" id="GO:0016567">
    <property type="term" value="P:protein ubiquitination"/>
    <property type="evidence" value="ECO:0007669"/>
    <property type="project" value="InterPro"/>
</dbReference>
<comment type="caution">
    <text evidence="12">The sequence shown here is derived from an EMBL/GenBank/DDBJ whole genome shotgun (WGS) entry which is preliminary data.</text>
</comment>
<feature type="region of interest" description="Disordered" evidence="9">
    <location>
        <begin position="197"/>
        <end position="222"/>
    </location>
</feature>
<proteinExistence type="predicted"/>
<dbReference type="AlphaFoldDB" id="A0A835ZIT7"/>
<dbReference type="GO" id="GO:0008270">
    <property type="term" value="F:zinc ion binding"/>
    <property type="evidence" value="ECO:0007669"/>
    <property type="project" value="UniProtKB-KW"/>
</dbReference>
<dbReference type="Gene3D" id="1.20.120.1750">
    <property type="match status" value="1"/>
</dbReference>
<evidence type="ECO:0000256" key="4">
    <source>
        <dbReference type="ARBA" id="ARBA00022723"/>
    </source>
</evidence>